<dbReference type="GO" id="GO:0004049">
    <property type="term" value="F:anthranilate synthase activity"/>
    <property type="evidence" value="ECO:0007669"/>
    <property type="project" value="UniProtKB-EC"/>
</dbReference>
<name>A0ABU2ZPR8_9ALTE</name>
<evidence type="ECO:0000256" key="6">
    <source>
        <dbReference type="ARBA" id="ARBA00047683"/>
    </source>
</evidence>
<evidence type="ECO:0000313" key="11">
    <source>
        <dbReference type="Proteomes" id="UP001253545"/>
    </source>
</evidence>
<reference evidence="10 11" key="1">
    <citation type="submission" date="2023-09" db="EMBL/GenBank/DDBJ databases">
        <authorList>
            <person name="Rey-Velasco X."/>
        </authorList>
    </citation>
    <scope>NUCLEOTIDE SEQUENCE [LARGE SCALE GENOMIC DNA]</scope>
    <source>
        <strain evidence="10 11">P117</strain>
    </source>
</reference>
<evidence type="ECO:0000256" key="1">
    <source>
        <dbReference type="ARBA" id="ARBA00001946"/>
    </source>
</evidence>
<dbReference type="EC" id="4.1.3.27" evidence="7"/>
<comment type="cofactor">
    <cofactor evidence="1">
        <name>Mg(2+)</name>
        <dbReference type="ChEBI" id="CHEBI:18420"/>
    </cofactor>
</comment>
<evidence type="ECO:0000313" key="10">
    <source>
        <dbReference type="EMBL" id="MDT0594595.1"/>
    </source>
</evidence>
<sequence length="543" mass="59404">MNLSDLGKQAGRVETITVDAPYIADPLNAYAAIAGHNSILLESAEINSKDNLKSLLLVDAALRIQCDSNVVTVEGLSANGQAVLPFLQAHLSDMLTPHADESGSSVHTLTFTFPLPDPNLDEDARLKQDSVFDVLRILKTKIKALRNHPHAVFVGGVFAYDLLATFERLPSVKDAKNTCPDYVFYLSETLILVDHQHQSTQILGSVFSGENVAESYFAVHQRLEFLKQKLSAACDTKSISTENLLLPNDNITVTESKDDAAYCEDVNKLKENILDGDIFQVVPSRTFSIDCPKPLLAYLQLKLTNPSPYMFYMNDKQFVIFGASPESALKYDASSNLVEVYPIAGTRPRGKREDGSIDVDLDSRLELDLQQDEKEKAEHIMLVDLARNDVARVCEAGSRFVKDLLKVDRYSHVMHLVSRVVGSLRSDLDALHAYQACMNMGTLVGAPKISAASLIRETELERRGSYGGAVGYFNGQGDFDTCIVIRSAFVKDGIAHVQAGAGVVNDSVAQSEADETRAKAQAVISAIKRSHSDPVSTGVNTHE</sequence>
<dbReference type="InterPro" id="IPR005801">
    <property type="entry name" value="ADC_synthase"/>
</dbReference>
<keyword evidence="3" id="KW-0479">Metal-binding</keyword>
<comment type="caution">
    <text evidence="10">The sequence shown here is derived from an EMBL/GenBank/DDBJ whole genome shotgun (WGS) entry which is preliminary data.</text>
</comment>
<keyword evidence="7" id="KW-0028">Amino-acid biosynthesis</keyword>
<dbReference type="SUPFAM" id="SSF56322">
    <property type="entry name" value="ADC synthase"/>
    <property type="match status" value="1"/>
</dbReference>
<dbReference type="Gene3D" id="3.60.120.10">
    <property type="entry name" value="Anthranilate synthase"/>
    <property type="match status" value="1"/>
</dbReference>
<dbReference type="PANTHER" id="PTHR11236">
    <property type="entry name" value="AMINOBENZOATE/ANTHRANILATE SYNTHASE"/>
    <property type="match status" value="1"/>
</dbReference>
<keyword evidence="7" id="KW-0057">Aromatic amino acid biosynthesis</keyword>
<comment type="pathway">
    <text evidence="7">Amino-acid biosynthesis; L-tryptophan biosynthesis; L-tryptophan from chorismate: step 1/5.</text>
</comment>
<organism evidence="10 11">
    <name type="scientific">Glaciecola petra</name>
    <dbReference type="NCBI Taxonomy" id="3075602"/>
    <lineage>
        <taxon>Bacteria</taxon>
        <taxon>Pseudomonadati</taxon>
        <taxon>Pseudomonadota</taxon>
        <taxon>Gammaproteobacteria</taxon>
        <taxon>Alteromonadales</taxon>
        <taxon>Alteromonadaceae</taxon>
        <taxon>Glaciecola</taxon>
    </lineage>
</organism>
<comment type="similarity">
    <text evidence="2 7">Belongs to the anthranilate synthase component I family.</text>
</comment>
<protein>
    <recommendedName>
        <fullName evidence="7">Anthranilate synthase component 1</fullName>
        <ecNumber evidence="7">4.1.3.27</ecNumber>
    </recommendedName>
</protein>
<evidence type="ECO:0000256" key="2">
    <source>
        <dbReference type="ARBA" id="ARBA00009562"/>
    </source>
</evidence>
<dbReference type="Pfam" id="PF00425">
    <property type="entry name" value="Chorismate_bind"/>
    <property type="match status" value="1"/>
</dbReference>
<evidence type="ECO:0000259" key="9">
    <source>
        <dbReference type="Pfam" id="PF04715"/>
    </source>
</evidence>
<dbReference type="NCBIfam" id="TIGR00565">
    <property type="entry name" value="trpE_proteo"/>
    <property type="match status" value="1"/>
</dbReference>
<evidence type="ECO:0000259" key="8">
    <source>
        <dbReference type="Pfam" id="PF00425"/>
    </source>
</evidence>
<dbReference type="InterPro" id="IPR015890">
    <property type="entry name" value="Chorismate_C"/>
</dbReference>
<comment type="catalytic activity">
    <reaction evidence="6 7">
        <text>chorismate + L-glutamine = anthranilate + pyruvate + L-glutamate + H(+)</text>
        <dbReference type="Rhea" id="RHEA:21732"/>
        <dbReference type="ChEBI" id="CHEBI:15361"/>
        <dbReference type="ChEBI" id="CHEBI:15378"/>
        <dbReference type="ChEBI" id="CHEBI:16567"/>
        <dbReference type="ChEBI" id="CHEBI:29748"/>
        <dbReference type="ChEBI" id="CHEBI:29985"/>
        <dbReference type="ChEBI" id="CHEBI:58359"/>
        <dbReference type="EC" id="4.1.3.27"/>
    </reaction>
</comment>
<keyword evidence="7" id="KW-0822">Tryptophan biosynthesis</keyword>
<dbReference type="InterPro" id="IPR005257">
    <property type="entry name" value="Anth_synth_I_TrpE"/>
</dbReference>
<feature type="domain" description="Chorismate-utilising enzyme C-terminal" evidence="8">
    <location>
        <begin position="259"/>
        <end position="519"/>
    </location>
</feature>
<keyword evidence="4" id="KW-0460">Magnesium</keyword>
<dbReference type="Proteomes" id="UP001253545">
    <property type="component" value="Unassembled WGS sequence"/>
</dbReference>
<dbReference type="PIRSF" id="PIRSF001373">
    <property type="entry name" value="TrpE"/>
    <property type="match status" value="1"/>
</dbReference>
<dbReference type="InterPro" id="IPR019999">
    <property type="entry name" value="Anth_synth_I-like"/>
</dbReference>
<evidence type="ECO:0000256" key="4">
    <source>
        <dbReference type="ARBA" id="ARBA00022842"/>
    </source>
</evidence>
<evidence type="ECO:0000256" key="3">
    <source>
        <dbReference type="ARBA" id="ARBA00022723"/>
    </source>
</evidence>
<dbReference type="NCBIfam" id="NF010079">
    <property type="entry name" value="PRK13564.1"/>
    <property type="match status" value="1"/>
</dbReference>
<dbReference type="PANTHER" id="PTHR11236:SF49">
    <property type="entry name" value="ANTHRANILATE SYNTHASE COMPONENT 1"/>
    <property type="match status" value="1"/>
</dbReference>
<dbReference type="RefSeq" id="WP_311368062.1">
    <property type="nucleotide sequence ID" value="NZ_JAVRHX010000001.1"/>
</dbReference>
<gene>
    <name evidence="10" type="ORF">RM552_07045</name>
</gene>
<evidence type="ECO:0000256" key="5">
    <source>
        <dbReference type="ARBA" id="ARBA00023239"/>
    </source>
</evidence>
<accession>A0ABU2ZPR8</accession>
<dbReference type="InterPro" id="IPR006805">
    <property type="entry name" value="Anth_synth_I_N"/>
</dbReference>
<keyword evidence="5 7" id="KW-0456">Lyase</keyword>
<keyword evidence="11" id="KW-1185">Reference proteome</keyword>
<dbReference type="EMBL" id="JAVRHX010000001">
    <property type="protein sequence ID" value="MDT0594595.1"/>
    <property type="molecule type" value="Genomic_DNA"/>
</dbReference>
<dbReference type="Pfam" id="PF04715">
    <property type="entry name" value="Anth_synt_I_N"/>
    <property type="match status" value="1"/>
</dbReference>
<dbReference type="PRINTS" id="PR00095">
    <property type="entry name" value="ANTSNTHASEI"/>
</dbReference>
<evidence type="ECO:0000256" key="7">
    <source>
        <dbReference type="PIRNR" id="PIRNR001373"/>
    </source>
</evidence>
<feature type="domain" description="Anthranilate synthase component I N-terminal" evidence="9">
    <location>
        <begin position="23"/>
        <end position="201"/>
    </location>
</feature>
<proteinExistence type="inferred from homology"/>